<evidence type="ECO:0008006" key="4">
    <source>
        <dbReference type="Google" id="ProtNLM"/>
    </source>
</evidence>
<dbReference type="InterPro" id="IPR043502">
    <property type="entry name" value="DNA/RNA_pol_sf"/>
</dbReference>
<comment type="caution">
    <text evidence="2">The sequence shown here is derived from an EMBL/GenBank/DDBJ whole genome shotgun (WGS) entry which is preliminary data.</text>
</comment>
<feature type="compositionally biased region" description="Basic residues" evidence="1">
    <location>
        <begin position="54"/>
        <end position="63"/>
    </location>
</feature>
<accession>A0A4Y2LUZ7</accession>
<evidence type="ECO:0000256" key="1">
    <source>
        <dbReference type="SAM" id="MobiDB-lite"/>
    </source>
</evidence>
<dbReference type="EMBL" id="BGPR01006246">
    <property type="protein sequence ID" value="GBN17336.1"/>
    <property type="molecule type" value="Genomic_DNA"/>
</dbReference>
<gene>
    <name evidence="2" type="ORF">AVEN_141498_1</name>
</gene>
<protein>
    <recommendedName>
        <fullName evidence="4">DNA-directed DNA polymerase</fullName>
    </recommendedName>
</protein>
<sequence>MNTQTLLRLAHSDPILARRFGGVFASDMLPKHRVLEGASRKRKHDISETETNSVKHKKSKKQRGKSESESDVDSIVDDEFERNSVLGFKHRRMENEKSWNKSVHPETVQDKYDVLISDDLKKVEDNIPPLSVYIGSGFAAEVKSFHTDVVLLAEVFENFRALSMNYFELDPVHFYTTPSLTWSAGIKTTNVTLELLTDIDMYLMLESGIRGGMCLVSKRFSKANNKYLEDFDEMSPSKYIISLDVNNLYGTAMAFYNLPESEFRFLDQNEIQEFDLMSVQSDSNVGYILEVDLYYPPELHSEHNSFPMAPNHETITFDMLSAYQKEICEKLNIKINEKNKKLLNTFNEKKKLCSTLFKLTILH</sequence>
<organism evidence="2 3">
    <name type="scientific">Araneus ventricosus</name>
    <name type="common">Orbweaver spider</name>
    <name type="synonym">Epeira ventricosa</name>
    <dbReference type="NCBI Taxonomy" id="182803"/>
    <lineage>
        <taxon>Eukaryota</taxon>
        <taxon>Metazoa</taxon>
        <taxon>Ecdysozoa</taxon>
        <taxon>Arthropoda</taxon>
        <taxon>Chelicerata</taxon>
        <taxon>Arachnida</taxon>
        <taxon>Araneae</taxon>
        <taxon>Araneomorphae</taxon>
        <taxon>Entelegynae</taxon>
        <taxon>Araneoidea</taxon>
        <taxon>Araneidae</taxon>
        <taxon>Araneus</taxon>
    </lineage>
</organism>
<dbReference type="PANTHER" id="PTHR31511:SF12">
    <property type="entry name" value="RHO TERMINATION FACTOR N-TERMINAL DOMAIN-CONTAINING PROTEIN"/>
    <property type="match status" value="1"/>
</dbReference>
<dbReference type="OrthoDB" id="7697120at2759"/>
<feature type="region of interest" description="Disordered" evidence="1">
    <location>
        <begin position="35"/>
        <end position="73"/>
    </location>
</feature>
<reference evidence="2 3" key="1">
    <citation type="journal article" date="2019" name="Sci. Rep.">
        <title>Orb-weaving spider Araneus ventricosus genome elucidates the spidroin gene catalogue.</title>
        <authorList>
            <person name="Kono N."/>
            <person name="Nakamura H."/>
            <person name="Ohtoshi R."/>
            <person name="Moran D.A.P."/>
            <person name="Shinohara A."/>
            <person name="Yoshida Y."/>
            <person name="Fujiwara M."/>
            <person name="Mori M."/>
            <person name="Tomita M."/>
            <person name="Arakawa K."/>
        </authorList>
    </citation>
    <scope>NUCLEOTIDE SEQUENCE [LARGE SCALE GENOMIC DNA]</scope>
</reference>
<dbReference type="AlphaFoldDB" id="A0A4Y2LUZ7"/>
<evidence type="ECO:0000313" key="2">
    <source>
        <dbReference type="EMBL" id="GBN17336.1"/>
    </source>
</evidence>
<dbReference type="GO" id="GO:0071897">
    <property type="term" value="P:DNA biosynthetic process"/>
    <property type="evidence" value="ECO:0007669"/>
    <property type="project" value="UniProtKB-ARBA"/>
</dbReference>
<name>A0A4Y2LUZ7_ARAVE</name>
<proteinExistence type="predicted"/>
<dbReference type="Proteomes" id="UP000499080">
    <property type="component" value="Unassembled WGS sequence"/>
</dbReference>
<dbReference type="PANTHER" id="PTHR31511">
    <property type="entry name" value="PROTEIN CBG23764"/>
    <property type="match status" value="1"/>
</dbReference>
<evidence type="ECO:0000313" key="3">
    <source>
        <dbReference type="Proteomes" id="UP000499080"/>
    </source>
</evidence>
<dbReference type="SUPFAM" id="SSF56672">
    <property type="entry name" value="DNA/RNA polymerases"/>
    <property type="match status" value="1"/>
</dbReference>
<keyword evidence="3" id="KW-1185">Reference proteome</keyword>